<evidence type="ECO:0000256" key="2">
    <source>
        <dbReference type="RuleBase" id="RU362097"/>
    </source>
</evidence>
<keyword evidence="2" id="KW-0472">Membrane</keyword>
<dbReference type="SUPFAM" id="SSF56954">
    <property type="entry name" value="Outer membrane efflux proteins (OEP)"/>
    <property type="match status" value="1"/>
</dbReference>
<comment type="caution">
    <text evidence="3">The sequence shown here is derived from an EMBL/GenBank/DDBJ whole genome shotgun (WGS) entry which is preliminary data.</text>
</comment>
<dbReference type="PANTHER" id="PTHR30203">
    <property type="entry name" value="OUTER MEMBRANE CATION EFFLUX PROTEIN"/>
    <property type="match status" value="1"/>
</dbReference>
<dbReference type="NCBIfam" id="TIGR01845">
    <property type="entry name" value="outer_NodT"/>
    <property type="match status" value="1"/>
</dbReference>
<proteinExistence type="inferred from homology"/>
<evidence type="ECO:0000313" key="4">
    <source>
        <dbReference type="Proteomes" id="UP000616346"/>
    </source>
</evidence>
<evidence type="ECO:0000256" key="1">
    <source>
        <dbReference type="ARBA" id="ARBA00007613"/>
    </source>
</evidence>
<comment type="similarity">
    <text evidence="1 2">Belongs to the outer membrane factor (OMF) (TC 1.B.17) family.</text>
</comment>
<comment type="subcellular location">
    <subcellularLocation>
        <location evidence="2">Cell membrane</location>
        <topology evidence="2">Lipid-anchor</topology>
    </subcellularLocation>
</comment>
<dbReference type="Gene3D" id="2.20.200.10">
    <property type="entry name" value="Outer membrane efflux proteins (OEP)"/>
    <property type="match status" value="1"/>
</dbReference>
<dbReference type="Proteomes" id="UP000616346">
    <property type="component" value="Unassembled WGS sequence"/>
</dbReference>
<keyword evidence="2" id="KW-0564">Palmitate</keyword>
<evidence type="ECO:0000313" key="3">
    <source>
        <dbReference type="EMBL" id="MBD8000690.1"/>
    </source>
</evidence>
<dbReference type="Pfam" id="PF02321">
    <property type="entry name" value="OEP"/>
    <property type="match status" value="2"/>
</dbReference>
<dbReference type="InterPro" id="IPR010131">
    <property type="entry name" value="MdtP/NodT-like"/>
</dbReference>
<protein>
    <submittedName>
        <fullName evidence="3">Efflux transporter outer membrane subunit</fullName>
    </submittedName>
</protein>
<accession>A0ABR8V7D6</accession>
<dbReference type="EMBL" id="JACSPQ010000001">
    <property type="protein sequence ID" value="MBD8000690.1"/>
    <property type="molecule type" value="Genomic_DNA"/>
</dbReference>
<name>A0ABR8V7D6_9BACT</name>
<keyword evidence="4" id="KW-1185">Reference proteome</keyword>
<keyword evidence="2" id="KW-1134">Transmembrane beta strand</keyword>
<organism evidence="3 4">
    <name type="scientific">Phocaeicola faecium</name>
    <dbReference type="NCBI Taxonomy" id="2762213"/>
    <lineage>
        <taxon>Bacteria</taxon>
        <taxon>Pseudomonadati</taxon>
        <taxon>Bacteroidota</taxon>
        <taxon>Bacteroidia</taxon>
        <taxon>Bacteroidales</taxon>
        <taxon>Bacteroidaceae</taxon>
        <taxon>Phocaeicola</taxon>
    </lineage>
</organism>
<dbReference type="InterPro" id="IPR003423">
    <property type="entry name" value="OMP_efflux"/>
</dbReference>
<dbReference type="PROSITE" id="PS51257">
    <property type="entry name" value="PROKAR_LIPOPROTEIN"/>
    <property type="match status" value="1"/>
</dbReference>
<keyword evidence="2" id="KW-0812">Transmembrane</keyword>
<keyword evidence="2" id="KW-0449">Lipoprotein</keyword>
<reference evidence="3 4" key="1">
    <citation type="submission" date="2020-08" db="EMBL/GenBank/DDBJ databases">
        <title>A Genomic Blueprint of the Chicken Gut Microbiome.</title>
        <authorList>
            <person name="Gilroy R."/>
            <person name="Ravi A."/>
            <person name="Getino M."/>
            <person name="Pursley I."/>
            <person name="Horton D.L."/>
            <person name="Alikhan N.-F."/>
            <person name="Baker D."/>
            <person name="Gharbi K."/>
            <person name="Hall N."/>
            <person name="Watson M."/>
            <person name="Adriaenssens E.M."/>
            <person name="Foster-Nyarko E."/>
            <person name="Jarju S."/>
            <person name="Secka A."/>
            <person name="Antonio M."/>
            <person name="Oren A."/>
            <person name="Chaudhuri R."/>
            <person name="La Ragione R.M."/>
            <person name="Hildebrand F."/>
            <person name="Pallen M.J."/>
        </authorList>
    </citation>
    <scope>NUCLEOTIDE SEQUENCE [LARGE SCALE GENOMIC DNA]</scope>
    <source>
        <strain evidence="3 4">Sa1YUN3</strain>
    </source>
</reference>
<dbReference type="PANTHER" id="PTHR30203:SF33">
    <property type="entry name" value="BLR4455 PROTEIN"/>
    <property type="match status" value="1"/>
</dbReference>
<dbReference type="Gene3D" id="1.20.1600.10">
    <property type="entry name" value="Outer membrane efflux proteins (OEP)"/>
    <property type="match status" value="1"/>
</dbReference>
<gene>
    <name evidence="3" type="ORF">H9626_00390</name>
</gene>
<dbReference type="RefSeq" id="WP_178256327.1">
    <property type="nucleotide sequence ID" value="NZ_JACSPQ010000001.1"/>
</dbReference>
<sequence length="462" mass="52068">MIQTLLRYRFLFFLFAASLLLGSCKLGKHYTRPQLELPETLDSLSVDTTSIGDYAWEQLYTDTTLQALIRKTLTYNKDMLIAAARVKQLAAQKRIDYANMFPQVGLRVYGERERENYGGDHVSMDDQFDLKGTVAWELDLWGKLRWARDRSVAEFVGSVENQRALKMSLIAQVAQSYFELVALDNELSIVKKTVDARSESLHLARIRYEGGLTSETAFRQAQVELARTATLVPDLERQITLKENEIAFLTGEYPHHINRSVLPEDVMFPVSLPVGLPSALLERRPDVRQAEQALIAANASVGVAYTSLFPNIALTATYGAESELLSELLKSPHHLITGTLTQPIFAMGKNRARLKAAKAAYEQALYAYEKVVLNAFKDAYNAIAEFNKIKEIYETRLRLEQSSKSTLELAQLQYMNGVIGYMDLLDAQRGYLDAQISLSNAIRDKQITMVNLYKALGGGWKE</sequence>